<dbReference type="EMBL" id="BKAJ01000077">
    <property type="protein sequence ID" value="GEP57341.1"/>
    <property type="molecule type" value="Genomic_DNA"/>
</dbReference>
<dbReference type="Proteomes" id="UP000321058">
    <property type="component" value="Unassembled WGS sequence"/>
</dbReference>
<organism evidence="1 2">
    <name type="scientific">Reyranella soli</name>
    <dbReference type="NCBI Taxonomy" id="1230389"/>
    <lineage>
        <taxon>Bacteria</taxon>
        <taxon>Pseudomonadati</taxon>
        <taxon>Pseudomonadota</taxon>
        <taxon>Alphaproteobacteria</taxon>
        <taxon>Hyphomicrobiales</taxon>
        <taxon>Reyranellaceae</taxon>
        <taxon>Reyranella</taxon>
    </lineage>
</organism>
<accession>A0A512NEG0</accession>
<protein>
    <submittedName>
        <fullName evidence="1">Uncharacterized protein</fullName>
    </submittedName>
</protein>
<gene>
    <name evidence="1" type="ORF">RSO01_45070</name>
</gene>
<keyword evidence="2" id="KW-1185">Reference proteome</keyword>
<sequence>MFIVRYRLPSGTFSEKAEVRLSVALNAAYELLETGHGDITIADDSDGFVQSLDWWGTIDLSGGL</sequence>
<reference evidence="1 2" key="1">
    <citation type="submission" date="2019-07" db="EMBL/GenBank/DDBJ databases">
        <title>Whole genome shotgun sequence of Reyranella soli NBRC 108950.</title>
        <authorList>
            <person name="Hosoyama A."/>
            <person name="Uohara A."/>
            <person name="Ohji S."/>
            <person name="Ichikawa N."/>
        </authorList>
    </citation>
    <scope>NUCLEOTIDE SEQUENCE [LARGE SCALE GENOMIC DNA]</scope>
    <source>
        <strain evidence="1 2">NBRC 108950</strain>
    </source>
</reference>
<dbReference type="RefSeq" id="WP_147151709.1">
    <property type="nucleotide sequence ID" value="NZ_BKAJ01000077.1"/>
</dbReference>
<proteinExistence type="predicted"/>
<dbReference type="AlphaFoldDB" id="A0A512NEG0"/>
<name>A0A512NEG0_9HYPH</name>
<evidence type="ECO:0000313" key="1">
    <source>
        <dbReference type="EMBL" id="GEP57341.1"/>
    </source>
</evidence>
<evidence type="ECO:0000313" key="2">
    <source>
        <dbReference type="Proteomes" id="UP000321058"/>
    </source>
</evidence>
<comment type="caution">
    <text evidence="1">The sequence shown here is derived from an EMBL/GenBank/DDBJ whole genome shotgun (WGS) entry which is preliminary data.</text>
</comment>